<name>A0A4C1XNK1_EUMVA</name>
<gene>
    <name evidence="1" type="primary">ZBED5</name>
    <name evidence="1" type="ORF">EVAR_48095_1</name>
</gene>
<organism evidence="1 2">
    <name type="scientific">Eumeta variegata</name>
    <name type="common">Bagworm moth</name>
    <name type="synonym">Eumeta japonica</name>
    <dbReference type="NCBI Taxonomy" id="151549"/>
    <lineage>
        <taxon>Eukaryota</taxon>
        <taxon>Metazoa</taxon>
        <taxon>Ecdysozoa</taxon>
        <taxon>Arthropoda</taxon>
        <taxon>Hexapoda</taxon>
        <taxon>Insecta</taxon>
        <taxon>Pterygota</taxon>
        <taxon>Neoptera</taxon>
        <taxon>Endopterygota</taxon>
        <taxon>Lepidoptera</taxon>
        <taxon>Glossata</taxon>
        <taxon>Ditrysia</taxon>
        <taxon>Tineoidea</taxon>
        <taxon>Psychidae</taxon>
        <taxon>Oiketicinae</taxon>
        <taxon>Eumeta</taxon>
    </lineage>
</organism>
<reference evidence="1 2" key="1">
    <citation type="journal article" date="2019" name="Commun. Biol.">
        <title>The bagworm genome reveals a unique fibroin gene that provides high tensile strength.</title>
        <authorList>
            <person name="Kono N."/>
            <person name="Nakamura H."/>
            <person name="Ohtoshi R."/>
            <person name="Tomita M."/>
            <person name="Numata K."/>
            <person name="Arakawa K."/>
        </authorList>
    </citation>
    <scope>NUCLEOTIDE SEQUENCE [LARGE SCALE GENOMIC DNA]</scope>
</reference>
<evidence type="ECO:0000313" key="1">
    <source>
        <dbReference type="EMBL" id="GBP63837.1"/>
    </source>
</evidence>
<dbReference type="Proteomes" id="UP000299102">
    <property type="component" value="Unassembled WGS sequence"/>
</dbReference>
<dbReference type="OrthoDB" id="7449998at2759"/>
<evidence type="ECO:0000313" key="2">
    <source>
        <dbReference type="Proteomes" id="UP000299102"/>
    </source>
</evidence>
<sequence length="576" mass="65217">MELEGGHRNSVIKRRNPIEFGLVEVILLVHLDESEFVSCAHKRHDEAVQENMLAEMLRAKAASAMENCALPKPLSAHPDIRHPLLRGFGFVDSNGSPLSMLCSKLLPNRSMALAKFRRDLETVHPESKDKNKEFFVRKKEQLLESQKNMMHVTQTINEKATEASYLVSYRIAQAGTVPRSEIRAGLLNPNLLSPRPGSELKARLRSKSKVRQIGIEIRIGVEIINGRYIRCTDNSLVLRTVIPSIESVFMSRDATVSDFSSSSIETVVIMNKISNLLDEKINKSFSIFIENFRNLIRDDIKSMVCSEVNQLLQTLKDEFTVTIDFICAEQSRTKKTYGTVERVDFIDFIKWQCEGFSILWRAVLATNVRRSCAVPFGGRRRPRRQLGARSPAPAAHLAAGGQRYCRLNLPACDVSAEHRRDRRAAGAVRVRHAHFRSRPVEPKHYNLHSVWINEHDRRWRWRGKYAIGDRDSDEVKGNSESHSVMEAIANIKLKLSITTRVPARNITISASAAKSFHFSYAAVAKPLYQLITITNCSRTYIQRALAEGGLVRHEPASSLRRAWVLILFMVAEVDLG</sequence>
<proteinExistence type="predicted"/>
<dbReference type="AlphaFoldDB" id="A0A4C1XNK1"/>
<protein>
    <submittedName>
        <fullName evidence="1">Zinc finger BED domain-containing protein 5</fullName>
    </submittedName>
</protein>
<accession>A0A4C1XNK1</accession>
<dbReference type="EMBL" id="BGZK01000881">
    <property type="protein sequence ID" value="GBP63837.1"/>
    <property type="molecule type" value="Genomic_DNA"/>
</dbReference>
<keyword evidence="2" id="KW-1185">Reference proteome</keyword>
<comment type="caution">
    <text evidence="1">The sequence shown here is derived from an EMBL/GenBank/DDBJ whole genome shotgun (WGS) entry which is preliminary data.</text>
</comment>